<evidence type="ECO:0000313" key="2">
    <source>
        <dbReference type="EMBL" id="MEW9267808.1"/>
    </source>
</evidence>
<reference evidence="2 3" key="1">
    <citation type="submission" date="2024-07" db="EMBL/GenBank/DDBJ databases">
        <authorList>
            <person name="Thanompreechachai J."/>
            <person name="Duangmal K."/>
        </authorList>
    </citation>
    <scope>NUCLEOTIDE SEQUENCE [LARGE SCALE GENOMIC DNA]</scope>
    <source>
        <strain evidence="2 3">KCTC 19886</strain>
    </source>
</reference>
<dbReference type="PANTHER" id="PTHR30547:SF0">
    <property type="entry name" value="BLR8175 PROTEIN"/>
    <property type="match status" value="1"/>
</dbReference>
<dbReference type="Gene3D" id="3.40.1350.10">
    <property type="match status" value="1"/>
</dbReference>
<organism evidence="2 3">
    <name type="scientific">Kineococcus endophyticus</name>
    <dbReference type="NCBI Taxonomy" id="1181883"/>
    <lineage>
        <taxon>Bacteria</taxon>
        <taxon>Bacillati</taxon>
        <taxon>Actinomycetota</taxon>
        <taxon>Actinomycetes</taxon>
        <taxon>Kineosporiales</taxon>
        <taxon>Kineosporiaceae</taxon>
        <taxon>Kineococcus</taxon>
    </lineage>
</organism>
<comment type="caution">
    <text evidence="2">The sequence shown here is derived from an EMBL/GenBank/DDBJ whole genome shotgun (WGS) entry which is preliminary data.</text>
</comment>
<proteinExistence type="predicted"/>
<dbReference type="Proteomes" id="UP001555826">
    <property type="component" value="Unassembled WGS sequence"/>
</dbReference>
<keyword evidence="3" id="KW-1185">Reference proteome</keyword>
<dbReference type="PANTHER" id="PTHR30547">
    <property type="entry name" value="UNCHARACTERIZED PROTEIN YHCG-RELATED"/>
    <property type="match status" value="1"/>
</dbReference>
<dbReference type="Pfam" id="PF06250">
    <property type="entry name" value="YhcG_C"/>
    <property type="match status" value="1"/>
</dbReference>
<protein>
    <submittedName>
        <fullName evidence="2">PDDEXK nuclease domain-containing protein</fullName>
    </submittedName>
</protein>
<gene>
    <name evidence="2" type="ORF">AB1207_23965</name>
</gene>
<evidence type="ECO:0000313" key="3">
    <source>
        <dbReference type="Proteomes" id="UP001555826"/>
    </source>
</evidence>
<dbReference type="InterPro" id="IPR053148">
    <property type="entry name" value="PD-DEXK-like_domain"/>
</dbReference>
<name>A0ABV3PDU6_9ACTN</name>
<feature type="domain" description="YhcG PDDEXK nuclease" evidence="1">
    <location>
        <begin position="1"/>
        <end position="59"/>
    </location>
</feature>
<sequence length="61" mass="6987">MGRQHRLEVGEETLNVDLLLFSYTQLRFVVVELKMGCFSPSYLGQLGTYVAVVDDRLRDHA</sequence>
<dbReference type="EMBL" id="JBFNQN010000024">
    <property type="protein sequence ID" value="MEW9267808.1"/>
    <property type="molecule type" value="Genomic_DNA"/>
</dbReference>
<accession>A0ABV3PDU6</accession>
<dbReference type="InterPro" id="IPR011856">
    <property type="entry name" value="tRNA_endonuc-like_dom_sf"/>
</dbReference>
<dbReference type="InterPro" id="IPR009362">
    <property type="entry name" value="YhcG_C"/>
</dbReference>
<evidence type="ECO:0000259" key="1">
    <source>
        <dbReference type="Pfam" id="PF06250"/>
    </source>
</evidence>